<sequence>MVSQPTRRNEELNRSVETPPCEPLRGFALIRQDVLLILKLAMERKLGISWAQEDVTKAMDSVLKDKVSVRCAAITHGIPRRMLRNHLLSGSSQKM</sequence>
<gene>
    <name evidence="4" type="ORF">PR048_007499</name>
</gene>
<feature type="region of interest" description="Disordered" evidence="2">
    <location>
        <begin position="1"/>
        <end position="20"/>
    </location>
</feature>
<protein>
    <recommendedName>
        <fullName evidence="3">HTH psq-type domain-containing protein</fullName>
    </recommendedName>
</protein>
<evidence type="ECO:0000259" key="3">
    <source>
        <dbReference type="Pfam" id="PF05225"/>
    </source>
</evidence>
<proteinExistence type="predicted"/>
<comment type="subcellular location">
    <subcellularLocation>
        <location evidence="1">Nucleus</location>
    </subcellularLocation>
</comment>
<comment type="caution">
    <text evidence="4">The sequence shown here is derived from an EMBL/GenBank/DDBJ whole genome shotgun (WGS) entry which is preliminary data.</text>
</comment>
<dbReference type="Proteomes" id="UP001159363">
    <property type="component" value="Chromosome 3"/>
</dbReference>
<name>A0ABQ9HUE3_9NEOP</name>
<dbReference type="EMBL" id="JARBHB010000003">
    <property type="protein sequence ID" value="KAJ8888014.1"/>
    <property type="molecule type" value="Genomic_DNA"/>
</dbReference>
<dbReference type="InterPro" id="IPR007889">
    <property type="entry name" value="HTH_Psq"/>
</dbReference>
<keyword evidence="5" id="KW-1185">Reference proteome</keyword>
<dbReference type="InterPro" id="IPR009057">
    <property type="entry name" value="Homeodomain-like_sf"/>
</dbReference>
<feature type="domain" description="HTH psq-type" evidence="3">
    <location>
        <begin position="53"/>
        <end position="87"/>
    </location>
</feature>
<dbReference type="SUPFAM" id="SSF46689">
    <property type="entry name" value="Homeodomain-like"/>
    <property type="match status" value="1"/>
</dbReference>
<evidence type="ECO:0000256" key="2">
    <source>
        <dbReference type="SAM" id="MobiDB-lite"/>
    </source>
</evidence>
<reference evidence="4 5" key="1">
    <citation type="submission" date="2023-02" db="EMBL/GenBank/DDBJ databases">
        <title>LHISI_Scaffold_Assembly.</title>
        <authorList>
            <person name="Stuart O.P."/>
            <person name="Cleave R."/>
            <person name="Magrath M.J.L."/>
            <person name="Mikheyev A.S."/>
        </authorList>
    </citation>
    <scope>NUCLEOTIDE SEQUENCE [LARGE SCALE GENOMIC DNA]</scope>
    <source>
        <strain evidence="4">Daus_M_001</strain>
        <tissue evidence="4">Leg muscle</tissue>
    </source>
</reference>
<organism evidence="4 5">
    <name type="scientific">Dryococelus australis</name>
    <dbReference type="NCBI Taxonomy" id="614101"/>
    <lineage>
        <taxon>Eukaryota</taxon>
        <taxon>Metazoa</taxon>
        <taxon>Ecdysozoa</taxon>
        <taxon>Arthropoda</taxon>
        <taxon>Hexapoda</taxon>
        <taxon>Insecta</taxon>
        <taxon>Pterygota</taxon>
        <taxon>Neoptera</taxon>
        <taxon>Polyneoptera</taxon>
        <taxon>Phasmatodea</taxon>
        <taxon>Verophasmatodea</taxon>
        <taxon>Anareolatae</taxon>
        <taxon>Phasmatidae</taxon>
        <taxon>Eurycanthinae</taxon>
        <taxon>Dryococelus</taxon>
    </lineage>
</organism>
<evidence type="ECO:0000313" key="5">
    <source>
        <dbReference type="Proteomes" id="UP001159363"/>
    </source>
</evidence>
<evidence type="ECO:0000313" key="4">
    <source>
        <dbReference type="EMBL" id="KAJ8888014.1"/>
    </source>
</evidence>
<accession>A0ABQ9HUE3</accession>
<dbReference type="Pfam" id="PF05225">
    <property type="entry name" value="HTH_psq"/>
    <property type="match status" value="1"/>
</dbReference>
<evidence type="ECO:0000256" key="1">
    <source>
        <dbReference type="ARBA" id="ARBA00004123"/>
    </source>
</evidence>
<dbReference type="Gene3D" id="1.10.10.60">
    <property type="entry name" value="Homeodomain-like"/>
    <property type="match status" value="1"/>
</dbReference>